<protein>
    <submittedName>
        <fullName evidence="1">Uncharacterized protein</fullName>
    </submittedName>
</protein>
<accession>A0A128FFB7</accession>
<gene>
    <name evidence="1" type="ORF">GMA8713_03554</name>
</gene>
<reference evidence="2" key="1">
    <citation type="submission" date="2016-02" db="EMBL/GenBank/DDBJ databases">
        <authorList>
            <person name="Rodrigo-Torres Lidia"/>
            <person name="Arahal R.David."/>
        </authorList>
    </citation>
    <scope>NUCLEOTIDE SEQUENCE [LARGE SCALE GENOMIC DNA]</scope>
    <source>
        <strain evidence="2">CECT 8713</strain>
    </source>
</reference>
<evidence type="ECO:0000313" key="1">
    <source>
        <dbReference type="EMBL" id="CZF85497.1"/>
    </source>
</evidence>
<dbReference type="AlphaFoldDB" id="A0A128FFB7"/>
<sequence length="65" mass="7737">MSYIQIDLSDQHYLLLSSLYGRDLGGIPYFKWKHYSDPQVIFLKNKKKAIIYQERNRDLGIFVAK</sequence>
<name>A0A128FFB7_9GAMM</name>
<keyword evidence="2" id="KW-1185">Reference proteome</keyword>
<organism evidence="1 2">
    <name type="scientific">Grimontia marina</name>
    <dbReference type="NCBI Taxonomy" id="646534"/>
    <lineage>
        <taxon>Bacteria</taxon>
        <taxon>Pseudomonadati</taxon>
        <taxon>Pseudomonadota</taxon>
        <taxon>Gammaproteobacteria</taxon>
        <taxon>Vibrionales</taxon>
        <taxon>Vibrionaceae</taxon>
        <taxon>Grimontia</taxon>
    </lineage>
</organism>
<dbReference type="EMBL" id="FIZY01000038">
    <property type="protein sequence ID" value="CZF85497.1"/>
    <property type="molecule type" value="Genomic_DNA"/>
</dbReference>
<proteinExistence type="predicted"/>
<dbReference type="Proteomes" id="UP000073601">
    <property type="component" value="Unassembled WGS sequence"/>
</dbReference>
<evidence type="ECO:0000313" key="2">
    <source>
        <dbReference type="Proteomes" id="UP000073601"/>
    </source>
</evidence>